<evidence type="ECO:0000313" key="2">
    <source>
        <dbReference type="Proteomes" id="UP000464954"/>
    </source>
</evidence>
<sequence length="133" mass="15075">MKKITVLIKTILLFLLLTGCLWPVPITRTATGSFEQQNLQIDAVFNELMGNKLTICINQKPVIDQSLGNPIFPPYSKDPAWKKSLITYQPLHGNWQGHFVRVESSKGTVYPGSQLYPDCKIFIDDQLICVFSF</sequence>
<dbReference type="PROSITE" id="PS51257">
    <property type="entry name" value="PROKAR_LIPOPROTEIN"/>
    <property type="match status" value="1"/>
</dbReference>
<proteinExistence type="predicted"/>
<evidence type="ECO:0000313" key="1">
    <source>
        <dbReference type="EMBL" id="QHI70712.1"/>
    </source>
</evidence>
<protein>
    <recommendedName>
        <fullName evidence="3">Lipoprotein</fullName>
    </recommendedName>
</protein>
<dbReference type="KEGG" id="taer:GT409_15115"/>
<evidence type="ECO:0008006" key="3">
    <source>
        <dbReference type="Google" id="ProtNLM"/>
    </source>
</evidence>
<dbReference type="Proteomes" id="UP000464954">
    <property type="component" value="Chromosome"/>
</dbReference>
<gene>
    <name evidence="1" type="ORF">GT409_15115</name>
</gene>
<keyword evidence="2" id="KW-1185">Reference proteome</keyword>
<organism evidence="1 2">
    <name type="scientific">Tichowtungia aerotolerans</name>
    <dbReference type="NCBI Taxonomy" id="2697043"/>
    <lineage>
        <taxon>Bacteria</taxon>
        <taxon>Pseudomonadati</taxon>
        <taxon>Kiritimatiellota</taxon>
        <taxon>Tichowtungiia</taxon>
        <taxon>Tichowtungiales</taxon>
        <taxon>Tichowtungiaceae</taxon>
        <taxon>Tichowtungia</taxon>
    </lineage>
</organism>
<accession>A0A6P1M9K9</accession>
<dbReference type="AlphaFoldDB" id="A0A6P1M9K9"/>
<dbReference type="EMBL" id="CP047593">
    <property type="protein sequence ID" value="QHI70712.1"/>
    <property type="molecule type" value="Genomic_DNA"/>
</dbReference>
<name>A0A6P1M9K9_9BACT</name>
<reference evidence="1 2" key="1">
    <citation type="submission" date="2020-01" db="EMBL/GenBank/DDBJ databases">
        <title>Ponticoccus aerotolerans gen. nov., sp. nov., an anaerobic bacterium and proposal of Ponticoccusceae fam. nov., Ponticoccusles ord. nov. and Ponticoccuse classis nov. in the phylum Kiritimatiellaeota.</title>
        <authorList>
            <person name="Zhou L.Y."/>
            <person name="Du Z.J."/>
        </authorList>
    </citation>
    <scope>NUCLEOTIDE SEQUENCE [LARGE SCALE GENOMIC DNA]</scope>
    <source>
        <strain evidence="1 2">S-5007</strain>
    </source>
</reference>
<dbReference type="RefSeq" id="WP_160629884.1">
    <property type="nucleotide sequence ID" value="NZ_CP047593.1"/>
</dbReference>